<evidence type="ECO:0000313" key="1">
    <source>
        <dbReference type="EMBL" id="ABK66432.1"/>
    </source>
</evidence>
<protein>
    <submittedName>
        <fullName evidence="1">Uncharacterized protein</fullName>
    </submittedName>
</protein>
<organism evidence="1 2">
    <name type="scientific">Mycobacterium avium (strain 104)</name>
    <dbReference type="NCBI Taxonomy" id="243243"/>
    <lineage>
        <taxon>Bacteria</taxon>
        <taxon>Bacillati</taxon>
        <taxon>Actinomycetota</taxon>
        <taxon>Actinomycetes</taxon>
        <taxon>Mycobacteriales</taxon>
        <taxon>Mycobacteriaceae</taxon>
        <taxon>Mycobacterium</taxon>
        <taxon>Mycobacterium avium complex (MAC)</taxon>
    </lineage>
</organism>
<proteinExistence type="predicted"/>
<dbReference type="RefSeq" id="WP_011723781.1">
    <property type="nucleotide sequence ID" value="NC_008595.1"/>
</dbReference>
<accession>A0A0H2ZVM6</accession>
<dbReference type="HOGENOM" id="CLU_2058749_0_0_11"/>
<evidence type="ECO:0000313" key="2">
    <source>
        <dbReference type="Proteomes" id="UP000001574"/>
    </source>
</evidence>
<dbReference type="EMBL" id="CP000479">
    <property type="protein sequence ID" value="ABK66432.1"/>
    <property type="molecule type" value="Genomic_DNA"/>
</dbReference>
<dbReference type="AlphaFoldDB" id="A0A0H2ZVM6"/>
<name>A0A0H2ZVM6_MYCA1</name>
<dbReference type="KEGG" id="mav:MAV_0814"/>
<sequence length="119" mass="12740">MAIDPIRPVKLGRRAAALWRDLVGPETPVDTKVLVAEACRLTDRLDKYDKILRADPMDPVRSEARLAASALHRILNGLSYETHGASAGAAEDPPETSKATTIADEIAARRAARQADAAG</sequence>
<gene>
    <name evidence="1" type="ordered locus">MAV_0814</name>
</gene>
<reference evidence="1 2" key="1">
    <citation type="submission" date="2006-10" db="EMBL/GenBank/DDBJ databases">
        <authorList>
            <person name="Fleischmann R.D."/>
            <person name="Dodson R.J."/>
            <person name="Haft D.H."/>
            <person name="Merkel J.S."/>
            <person name="Nelson W.C."/>
            <person name="Fraser C.M."/>
        </authorList>
    </citation>
    <scope>NUCLEOTIDE SEQUENCE [LARGE SCALE GENOMIC DNA]</scope>
    <source>
        <strain evidence="1 2">104</strain>
    </source>
</reference>
<dbReference type="Proteomes" id="UP000001574">
    <property type="component" value="Chromosome"/>
</dbReference>